<keyword evidence="11" id="KW-1185">Reference proteome</keyword>
<keyword evidence="6" id="KW-0449">Lipoprotein</keyword>
<feature type="compositionally biased region" description="Low complexity" evidence="7">
    <location>
        <begin position="42"/>
        <end position="56"/>
    </location>
</feature>
<evidence type="ECO:0000256" key="5">
    <source>
        <dbReference type="ARBA" id="ARBA00023136"/>
    </source>
</evidence>
<dbReference type="InterPro" id="IPR028082">
    <property type="entry name" value="Peripla_BP_I"/>
</dbReference>
<dbReference type="InterPro" id="IPR050957">
    <property type="entry name" value="BMP_lipoprotein"/>
</dbReference>
<feature type="region of interest" description="Disordered" evidence="7">
    <location>
        <begin position="25"/>
        <end position="60"/>
    </location>
</feature>
<proteinExistence type="inferred from homology"/>
<dbReference type="PANTHER" id="PTHR34296:SF2">
    <property type="entry name" value="ABC TRANSPORTER GUANOSINE-BINDING PROTEIN NUPN"/>
    <property type="match status" value="1"/>
</dbReference>
<dbReference type="Pfam" id="PF02608">
    <property type="entry name" value="Bmp"/>
    <property type="match status" value="1"/>
</dbReference>
<evidence type="ECO:0000256" key="6">
    <source>
        <dbReference type="ARBA" id="ARBA00023288"/>
    </source>
</evidence>
<dbReference type="EMBL" id="SZZH01000003">
    <property type="protein sequence ID" value="TKV58824.1"/>
    <property type="molecule type" value="Genomic_DNA"/>
</dbReference>
<feature type="compositionally biased region" description="Low complexity" evidence="7">
    <location>
        <begin position="25"/>
        <end position="35"/>
    </location>
</feature>
<evidence type="ECO:0000256" key="7">
    <source>
        <dbReference type="SAM" id="MobiDB-lite"/>
    </source>
</evidence>
<dbReference type="OrthoDB" id="9784230at2"/>
<reference evidence="10 11" key="1">
    <citation type="submission" date="2019-05" db="EMBL/GenBank/DDBJ databases">
        <title>Nakamurella sp. N5BH11, whole genome shotgun sequence.</title>
        <authorList>
            <person name="Tuo L."/>
        </authorList>
    </citation>
    <scope>NUCLEOTIDE SEQUENCE [LARGE SCALE GENOMIC DNA]</scope>
    <source>
        <strain evidence="10 11">N5BH11</strain>
    </source>
</reference>
<sequence length="375" mass="37203">MRRARSFSLLAGLAATVLAVAACSSPSSTSSSGTTTAGGGTTSAASSSGASGSATTSGGGVGSTAVKVGLAYDIGGRGDQSFNDLAAKALDEAKANGIEIVGELTAGASEPDSAKVDRLNQLVDDGATEIVAVGFAYAGPLGEVAKANPDVNFAIVDDASLASEPNVASLTFAEEQGSYLVGVAAAKKSTTGKVGFIGGVNTPLIQKFQAGFEAGVKATNPNATVTSRYISEPPDFSGFNDPGKGETIATGMYNDGNDVIFAAAGGSGAGVFKAAKAAGKWGIGVDSDQYNISALADVKDSILTSMLKNVDVAVGDFIRSGTNGAPLTGVKVYDLKNDGVGYSTSGGFITDYVADIDAAKQKIISGEVTVPSTVG</sequence>
<dbReference type="Proteomes" id="UP000306985">
    <property type="component" value="Unassembled WGS sequence"/>
</dbReference>
<dbReference type="RefSeq" id="WP_137450484.1">
    <property type="nucleotide sequence ID" value="NZ_SZZH01000003.1"/>
</dbReference>
<dbReference type="Gene3D" id="3.40.50.2300">
    <property type="match status" value="2"/>
</dbReference>
<dbReference type="CDD" id="cd06354">
    <property type="entry name" value="PBP1_PrnA-like"/>
    <property type="match status" value="1"/>
</dbReference>
<dbReference type="AlphaFoldDB" id="A0A4U6QF01"/>
<feature type="signal peptide" evidence="8">
    <location>
        <begin position="1"/>
        <end position="21"/>
    </location>
</feature>
<evidence type="ECO:0000256" key="3">
    <source>
        <dbReference type="ARBA" id="ARBA00022475"/>
    </source>
</evidence>
<name>A0A4U6QF01_9ACTN</name>
<comment type="similarity">
    <text evidence="2">Belongs to the BMP lipoprotein family.</text>
</comment>
<keyword evidence="4 8" id="KW-0732">Signal</keyword>
<dbReference type="PROSITE" id="PS51257">
    <property type="entry name" value="PROKAR_LIPOPROTEIN"/>
    <property type="match status" value="1"/>
</dbReference>
<accession>A0A4U6QF01</accession>
<feature type="domain" description="ABC transporter substrate-binding protein PnrA-like" evidence="9">
    <location>
        <begin position="73"/>
        <end position="372"/>
    </location>
</feature>
<evidence type="ECO:0000256" key="2">
    <source>
        <dbReference type="ARBA" id="ARBA00008610"/>
    </source>
</evidence>
<dbReference type="SUPFAM" id="SSF53822">
    <property type="entry name" value="Periplasmic binding protein-like I"/>
    <property type="match status" value="1"/>
</dbReference>
<evidence type="ECO:0000259" key="9">
    <source>
        <dbReference type="Pfam" id="PF02608"/>
    </source>
</evidence>
<evidence type="ECO:0000256" key="8">
    <source>
        <dbReference type="SAM" id="SignalP"/>
    </source>
</evidence>
<evidence type="ECO:0000256" key="4">
    <source>
        <dbReference type="ARBA" id="ARBA00022729"/>
    </source>
</evidence>
<dbReference type="GO" id="GO:0005886">
    <property type="term" value="C:plasma membrane"/>
    <property type="evidence" value="ECO:0007669"/>
    <property type="project" value="UniProtKB-SubCell"/>
</dbReference>
<protein>
    <submittedName>
        <fullName evidence="10">BMP family ABC transporter substrate-binding protein</fullName>
    </submittedName>
</protein>
<dbReference type="InterPro" id="IPR003760">
    <property type="entry name" value="PnrA-like"/>
</dbReference>
<evidence type="ECO:0000313" key="10">
    <source>
        <dbReference type="EMBL" id="TKV58824.1"/>
    </source>
</evidence>
<keyword evidence="5" id="KW-0472">Membrane</keyword>
<evidence type="ECO:0000313" key="11">
    <source>
        <dbReference type="Proteomes" id="UP000306985"/>
    </source>
</evidence>
<organism evidence="10 11">
    <name type="scientific">Nakamurella flava</name>
    <dbReference type="NCBI Taxonomy" id="2576308"/>
    <lineage>
        <taxon>Bacteria</taxon>
        <taxon>Bacillati</taxon>
        <taxon>Actinomycetota</taxon>
        <taxon>Actinomycetes</taxon>
        <taxon>Nakamurellales</taxon>
        <taxon>Nakamurellaceae</taxon>
        <taxon>Nakamurella</taxon>
    </lineage>
</organism>
<evidence type="ECO:0000256" key="1">
    <source>
        <dbReference type="ARBA" id="ARBA00004193"/>
    </source>
</evidence>
<comment type="subcellular location">
    <subcellularLocation>
        <location evidence="1">Cell membrane</location>
        <topology evidence="1">Lipid-anchor</topology>
    </subcellularLocation>
</comment>
<keyword evidence="3" id="KW-1003">Cell membrane</keyword>
<feature type="chain" id="PRO_5039048203" evidence="8">
    <location>
        <begin position="22"/>
        <end position="375"/>
    </location>
</feature>
<dbReference type="PANTHER" id="PTHR34296">
    <property type="entry name" value="TRANSCRIPTIONAL ACTIVATOR PROTEIN MED"/>
    <property type="match status" value="1"/>
</dbReference>
<gene>
    <name evidence="10" type="ORF">FDO65_15070</name>
</gene>
<comment type="caution">
    <text evidence="10">The sequence shown here is derived from an EMBL/GenBank/DDBJ whole genome shotgun (WGS) entry which is preliminary data.</text>
</comment>